<dbReference type="HOGENOM" id="CLU_2038686_0_0_1"/>
<dbReference type="EMBL" id="CM002242">
    <property type="protein sequence ID" value="EAA30722.3"/>
    <property type="molecule type" value="Genomic_DNA"/>
</dbReference>
<dbReference type="Proteomes" id="UP000001805">
    <property type="component" value="Chromosome 7, Linkage Group VII"/>
</dbReference>
<name>Q7S5J1_NEUCR</name>
<dbReference type="AlphaFoldDB" id="Q7S5J1"/>
<dbReference type="VEuPathDB" id="FungiDB:NCU06096"/>
<dbReference type="InParanoid" id="Q7S5J1"/>
<proteinExistence type="predicted"/>
<evidence type="ECO:0000313" key="1">
    <source>
        <dbReference type="EMBL" id="EAA30722.3"/>
    </source>
</evidence>
<gene>
    <name evidence="1" type="ORF">NCU06096</name>
</gene>
<dbReference type="GeneID" id="3876169"/>
<accession>Q7S5J1</accession>
<organism evidence="1 2">
    <name type="scientific">Neurospora crassa (strain ATCC 24698 / 74-OR23-1A / CBS 708.71 / DSM 1257 / FGSC 987)</name>
    <dbReference type="NCBI Taxonomy" id="367110"/>
    <lineage>
        <taxon>Eukaryota</taxon>
        <taxon>Fungi</taxon>
        <taxon>Dikarya</taxon>
        <taxon>Ascomycota</taxon>
        <taxon>Pezizomycotina</taxon>
        <taxon>Sordariomycetes</taxon>
        <taxon>Sordariomycetidae</taxon>
        <taxon>Sordariales</taxon>
        <taxon>Sordariaceae</taxon>
        <taxon>Neurospora</taxon>
    </lineage>
</organism>
<keyword evidence="2" id="KW-1185">Reference proteome</keyword>
<evidence type="ECO:0000313" key="2">
    <source>
        <dbReference type="Proteomes" id="UP000001805"/>
    </source>
</evidence>
<protein>
    <submittedName>
        <fullName evidence="1">Uncharacterized protein</fullName>
    </submittedName>
</protein>
<reference evidence="1 2" key="1">
    <citation type="journal article" date="2003" name="Nature">
        <title>The genome sequence of the filamentous fungus Neurospora crassa.</title>
        <authorList>
            <person name="Galagan J.E."/>
            <person name="Calvo S.E."/>
            <person name="Borkovich K.A."/>
            <person name="Selker E.U."/>
            <person name="Read N.D."/>
            <person name="Jaffe D."/>
            <person name="FitzHugh W."/>
            <person name="Ma L.J."/>
            <person name="Smirnov S."/>
            <person name="Purcell S."/>
            <person name="Rehman B."/>
            <person name="Elkins T."/>
            <person name="Engels R."/>
            <person name="Wang S."/>
            <person name="Nielsen C.B."/>
            <person name="Butler J."/>
            <person name="Endrizzi M."/>
            <person name="Qui D."/>
            <person name="Ianakiev P."/>
            <person name="Bell-Pedersen D."/>
            <person name="Nelson M.A."/>
            <person name="Werner-Washburne M."/>
            <person name="Selitrennikoff C.P."/>
            <person name="Kinsey J.A."/>
            <person name="Braun E.L."/>
            <person name="Zelter A."/>
            <person name="Schulte U."/>
            <person name="Kothe G.O."/>
            <person name="Jedd G."/>
            <person name="Mewes W."/>
            <person name="Staben C."/>
            <person name="Marcotte E."/>
            <person name="Greenberg D."/>
            <person name="Roy A."/>
            <person name="Foley K."/>
            <person name="Naylor J."/>
            <person name="Stange-Thomann N."/>
            <person name="Barrett R."/>
            <person name="Gnerre S."/>
            <person name="Kamal M."/>
            <person name="Kamvysselis M."/>
            <person name="Mauceli E."/>
            <person name="Bielke C."/>
            <person name="Rudd S."/>
            <person name="Frishman D."/>
            <person name="Krystofova S."/>
            <person name="Rasmussen C."/>
            <person name="Metzenberg R.L."/>
            <person name="Perkins D.D."/>
            <person name="Kroken S."/>
            <person name="Cogoni C."/>
            <person name="Macino G."/>
            <person name="Catcheside D."/>
            <person name="Li W."/>
            <person name="Pratt R.J."/>
            <person name="Osmani S.A."/>
            <person name="DeSouza C.P."/>
            <person name="Glass L."/>
            <person name="Orbach M.J."/>
            <person name="Berglund J.A."/>
            <person name="Voelker R."/>
            <person name="Yarden O."/>
            <person name="Plamann M."/>
            <person name="Seiler S."/>
            <person name="Dunlap J."/>
            <person name="Radford A."/>
            <person name="Aramayo R."/>
            <person name="Natvig D.O."/>
            <person name="Alex L.A."/>
            <person name="Mannhaupt G."/>
            <person name="Ebbole D.J."/>
            <person name="Freitag M."/>
            <person name="Paulsen I."/>
            <person name="Sachs M.S."/>
            <person name="Lander E.S."/>
            <person name="Nusbaum C."/>
            <person name="Birren B."/>
        </authorList>
    </citation>
    <scope>NUCLEOTIDE SEQUENCE [LARGE SCALE GENOMIC DNA]</scope>
    <source>
        <strain evidence="2">ATCC 24698 / 74-OR23-1A / CBS 708.71 / DSM 1257 / FGSC 987</strain>
    </source>
</reference>
<dbReference type="RefSeq" id="XP_959958.3">
    <property type="nucleotide sequence ID" value="XM_954865.3"/>
</dbReference>
<sequence length="153" mass="17109">MVAYAIPRGRTTYTCTPDGRGEKNIRTVWNQMGFGVGQQAPPFPPLSHCRSRGLPFWLGCRFRNGVILDRHSATVEVVYSSQQLREMDDCEIWLVPHTVEEATKSQGLHDRATIPHYYTTTYMSLAVTVTLWQGTPATVVYYVSVQGVGGLSN</sequence>
<dbReference type="OrthoDB" id="10642359at2759"/>
<dbReference type="KEGG" id="ncr:NCU06096"/>